<dbReference type="EMBL" id="JBBKAM010000002">
    <property type="protein sequence ID" value="MEJ8645253.1"/>
    <property type="molecule type" value="Genomic_DNA"/>
</dbReference>
<dbReference type="InterPro" id="IPR013783">
    <property type="entry name" value="Ig-like_fold"/>
</dbReference>
<organism evidence="4 5">
    <name type="scientific">Streptomyces caledonius</name>
    <dbReference type="NCBI Taxonomy" id="3134107"/>
    <lineage>
        <taxon>Bacteria</taxon>
        <taxon>Bacillati</taxon>
        <taxon>Actinomycetota</taxon>
        <taxon>Actinomycetes</taxon>
        <taxon>Kitasatosporales</taxon>
        <taxon>Streptomycetaceae</taxon>
        <taxon>Streptomyces</taxon>
    </lineage>
</organism>
<comment type="caution">
    <text evidence="4">The sequence shown here is derived from an EMBL/GenBank/DDBJ whole genome shotgun (WGS) entry which is preliminary data.</text>
</comment>
<keyword evidence="5" id="KW-1185">Reference proteome</keyword>
<keyword evidence="2" id="KW-0378">Hydrolase</keyword>
<evidence type="ECO:0000313" key="4">
    <source>
        <dbReference type="EMBL" id="MEJ8645253.1"/>
    </source>
</evidence>
<dbReference type="Proteomes" id="UP001382904">
    <property type="component" value="Unassembled WGS sequence"/>
</dbReference>
<evidence type="ECO:0000313" key="5">
    <source>
        <dbReference type="Proteomes" id="UP001382904"/>
    </source>
</evidence>
<dbReference type="InterPro" id="IPR050288">
    <property type="entry name" value="Cellulose_deg_GH3"/>
</dbReference>
<dbReference type="PANTHER" id="PTHR42715:SF10">
    <property type="entry name" value="BETA-GLUCOSIDASE"/>
    <property type="match status" value="1"/>
</dbReference>
<dbReference type="Gene3D" id="2.60.40.10">
    <property type="entry name" value="Immunoglobulins"/>
    <property type="match status" value="1"/>
</dbReference>
<feature type="domain" description="Fibronectin type III-like" evidence="3">
    <location>
        <begin position="2"/>
        <end position="58"/>
    </location>
</feature>
<dbReference type="Pfam" id="PF14310">
    <property type="entry name" value="Fn3-like"/>
    <property type="match status" value="1"/>
</dbReference>
<accession>A0ABU8UBI8</accession>
<evidence type="ECO:0000259" key="3">
    <source>
        <dbReference type="SMART" id="SM01217"/>
    </source>
</evidence>
<dbReference type="SMART" id="SM01217">
    <property type="entry name" value="Fn3_like"/>
    <property type="match status" value="1"/>
</dbReference>
<dbReference type="InterPro" id="IPR026891">
    <property type="entry name" value="Fn3-like"/>
</dbReference>
<protein>
    <submittedName>
        <fullName evidence="4">Fibronectin type III-like domain-contianing protein</fullName>
    </submittedName>
</protein>
<proteinExistence type="inferred from homology"/>
<gene>
    <name evidence="4" type="ORF">WKI68_36725</name>
</gene>
<evidence type="ECO:0000256" key="2">
    <source>
        <dbReference type="ARBA" id="ARBA00022801"/>
    </source>
</evidence>
<comment type="similarity">
    <text evidence="1">Belongs to the glycosyl hydrolase 3 family.</text>
</comment>
<reference evidence="4 5" key="1">
    <citation type="submission" date="2024-03" db="EMBL/GenBank/DDBJ databases">
        <title>Novel Streptomyces species of biotechnological and ecological value are a feature of Machair soil.</title>
        <authorList>
            <person name="Prole J.R."/>
            <person name="Goodfellow M."/>
            <person name="Allenby N."/>
            <person name="Ward A.C."/>
        </authorList>
    </citation>
    <scope>NUCLEOTIDE SEQUENCE [LARGE SCALE GENOMIC DNA]</scope>
    <source>
        <strain evidence="4 5">MS1.HAVA.3</strain>
    </source>
</reference>
<sequence length="72" mass="8043">MDQPVRALAGYRRLTLAPGQAQRVTVDLDAWALSSWDPERHAWVLGTGRREVFAGRSSRDLPLRSKVVVGSR</sequence>
<evidence type="ECO:0000256" key="1">
    <source>
        <dbReference type="ARBA" id="ARBA00005336"/>
    </source>
</evidence>
<name>A0ABU8UBI8_9ACTN</name>
<dbReference type="PANTHER" id="PTHR42715">
    <property type="entry name" value="BETA-GLUCOSIDASE"/>
    <property type="match status" value="1"/>
</dbReference>